<dbReference type="GeneID" id="63807374"/>
<name>A0A1Y1VUS8_9FUNG</name>
<sequence>MSIPTCGGKKRLRNQHMSVFAGGPKYDSDKRDSSTVGRMGGMAPFHCGQRHERRPGGQHASLYMQSLTSMQMNRNSDLFSSIGSMHTGATSDAFFTPDSSMAQINIMDGPSIARILSNTSQYSTLSSDEVFEPAASHLDLPESGSHDIIHGEIVTTSLRRADLTKGRCHDVSAIDVSGTLAPQRLASQSGQSGI</sequence>
<comment type="caution">
    <text evidence="1">The sequence shown here is derived from an EMBL/GenBank/DDBJ whole genome shotgun (WGS) entry which is preliminary data.</text>
</comment>
<gene>
    <name evidence="1" type="ORF">DL89DRAFT_296679</name>
</gene>
<dbReference type="EMBL" id="MCFD01000050">
    <property type="protein sequence ID" value="ORX65039.1"/>
    <property type="molecule type" value="Genomic_DNA"/>
</dbReference>
<protein>
    <submittedName>
        <fullName evidence="1">Uncharacterized protein</fullName>
    </submittedName>
</protein>
<keyword evidence="2" id="KW-1185">Reference proteome</keyword>
<proteinExistence type="predicted"/>
<accession>A0A1Y1VUS8</accession>
<evidence type="ECO:0000313" key="2">
    <source>
        <dbReference type="Proteomes" id="UP000193922"/>
    </source>
</evidence>
<dbReference type="RefSeq" id="XP_040739443.1">
    <property type="nucleotide sequence ID" value="XM_040890726.1"/>
</dbReference>
<dbReference type="Proteomes" id="UP000193922">
    <property type="component" value="Unassembled WGS sequence"/>
</dbReference>
<organism evidence="1 2">
    <name type="scientific">Linderina pennispora</name>
    <dbReference type="NCBI Taxonomy" id="61395"/>
    <lineage>
        <taxon>Eukaryota</taxon>
        <taxon>Fungi</taxon>
        <taxon>Fungi incertae sedis</taxon>
        <taxon>Zoopagomycota</taxon>
        <taxon>Kickxellomycotina</taxon>
        <taxon>Kickxellomycetes</taxon>
        <taxon>Kickxellales</taxon>
        <taxon>Kickxellaceae</taxon>
        <taxon>Linderina</taxon>
    </lineage>
</organism>
<evidence type="ECO:0000313" key="1">
    <source>
        <dbReference type="EMBL" id="ORX65039.1"/>
    </source>
</evidence>
<dbReference type="AlphaFoldDB" id="A0A1Y1VUS8"/>
<reference evidence="1 2" key="1">
    <citation type="submission" date="2016-07" db="EMBL/GenBank/DDBJ databases">
        <title>Pervasive Adenine N6-methylation of Active Genes in Fungi.</title>
        <authorList>
            <consortium name="DOE Joint Genome Institute"/>
            <person name="Mondo S.J."/>
            <person name="Dannebaum R.O."/>
            <person name="Kuo R.C."/>
            <person name="Labutti K."/>
            <person name="Haridas S."/>
            <person name="Kuo A."/>
            <person name="Salamov A."/>
            <person name="Ahrendt S.R."/>
            <person name="Lipzen A."/>
            <person name="Sullivan W."/>
            <person name="Andreopoulos W.B."/>
            <person name="Clum A."/>
            <person name="Lindquist E."/>
            <person name="Daum C."/>
            <person name="Ramamoorthy G.K."/>
            <person name="Gryganskyi A."/>
            <person name="Culley D."/>
            <person name="Magnuson J.K."/>
            <person name="James T.Y."/>
            <person name="O'Malley M.A."/>
            <person name="Stajich J.E."/>
            <person name="Spatafora J.W."/>
            <person name="Visel A."/>
            <person name="Grigoriev I.V."/>
        </authorList>
    </citation>
    <scope>NUCLEOTIDE SEQUENCE [LARGE SCALE GENOMIC DNA]</scope>
    <source>
        <strain evidence="1 2">ATCC 12442</strain>
    </source>
</reference>
<dbReference type="OrthoDB" id="5566178at2759"/>